<feature type="transmembrane region" description="Helical" evidence="1">
    <location>
        <begin position="41"/>
        <end position="61"/>
    </location>
</feature>
<evidence type="ECO:0000256" key="1">
    <source>
        <dbReference type="SAM" id="Phobius"/>
    </source>
</evidence>
<dbReference type="EMBL" id="AMCI01003355">
    <property type="protein sequence ID" value="EJX00477.1"/>
    <property type="molecule type" value="Genomic_DNA"/>
</dbReference>
<evidence type="ECO:0000313" key="2">
    <source>
        <dbReference type="EMBL" id="EJX00477.1"/>
    </source>
</evidence>
<reference evidence="2" key="1">
    <citation type="journal article" date="2012" name="PLoS ONE">
        <title>Gene sets for utilization of primary and secondary nutrition supplies in the distal gut of endangered iberian lynx.</title>
        <authorList>
            <person name="Alcaide M."/>
            <person name="Messina E."/>
            <person name="Richter M."/>
            <person name="Bargiela R."/>
            <person name="Peplies J."/>
            <person name="Huws S.A."/>
            <person name="Newbold C.J."/>
            <person name="Golyshin P.N."/>
            <person name="Simon M.A."/>
            <person name="Lopez G."/>
            <person name="Yakimov M.M."/>
            <person name="Ferrer M."/>
        </authorList>
    </citation>
    <scope>NUCLEOTIDE SEQUENCE</scope>
</reference>
<keyword evidence="1" id="KW-0812">Transmembrane</keyword>
<keyword evidence="1" id="KW-1133">Transmembrane helix</keyword>
<comment type="caution">
    <text evidence="2">The sequence shown here is derived from an EMBL/GenBank/DDBJ whole genome shotgun (WGS) entry which is preliminary data.</text>
</comment>
<keyword evidence="1" id="KW-0472">Membrane</keyword>
<organism evidence="2">
    <name type="scientific">gut metagenome</name>
    <dbReference type="NCBI Taxonomy" id="749906"/>
    <lineage>
        <taxon>unclassified sequences</taxon>
        <taxon>metagenomes</taxon>
        <taxon>organismal metagenomes</taxon>
    </lineage>
</organism>
<name>J9FZQ0_9ZZZZ</name>
<accession>J9FZQ0</accession>
<dbReference type="AlphaFoldDB" id="J9FZQ0"/>
<sequence>MVSLHDAVVADVSAQARDEQIDLILRPSAESTFLFRHILSLIYYEIYFVSCYCVIYSFAAASSSPPFFTMIWSIMP</sequence>
<gene>
    <name evidence="2" type="ORF">EVA_11418</name>
</gene>
<proteinExistence type="predicted"/>
<protein>
    <submittedName>
        <fullName evidence="2">Uncharacterized protein</fullName>
    </submittedName>
</protein>